<gene>
    <name evidence="2" type="ordered locus">M5M_01270</name>
</gene>
<name>K4KHN8_SIMAS</name>
<dbReference type="KEGG" id="saga:M5M_01270"/>
<keyword evidence="3" id="KW-1185">Reference proteome</keyword>
<protein>
    <recommendedName>
        <fullName evidence="1">PilZ domain-containing protein</fullName>
    </recommendedName>
</protein>
<accession>K4KHN8</accession>
<evidence type="ECO:0000313" key="3">
    <source>
        <dbReference type="Proteomes" id="UP000000466"/>
    </source>
</evidence>
<organism evidence="2 3">
    <name type="scientific">Simiduia agarivorans (strain DSM 21679 / JCM 13881 / BCRC 17597 / SA1)</name>
    <dbReference type="NCBI Taxonomy" id="1117647"/>
    <lineage>
        <taxon>Bacteria</taxon>
        <taxon>Pseudomonadati</taxon>
        <taxon>Pseudomonadota</taxon>
        <taxon>Gammaproteobacteria</taxon>
        <taxon>Cellvibrionales</taxon>
        <taxon>Cellvibrionaceae</taxon>
        <taxon>Simiduia</taxon>
    </lineage>
</organism>
<sequence length="182" mass="20192">MDQADEKRNYYRVSETLSLHLVPLPPDADTDRLPNEWFPDLNAPIWLEEFRALQRDLQREIVSLSTDTANAIKLLLRQNELLAGALMKSQVQPELTLTNLSEGGLSFETNATLIPGQMLALAILLNTTALPLFCYGQVVRITPGTDTRGQSSLVAVGFVDISASTRDMIARQVLQSQRKRGA</sequence>
<dbReference type="Proteomes" id="UP000000466">
    <property type="component" value="Chromosome"/>
</dbReference>
<dbReference type="AlphaFoldDB" id="K4KHN8"/>
<reference evidence="2 3" key="1">
    <citation type="journal article" date="2013" name="Genome Announc.">
        <title>Complete genome sequence of Simiduia agarivorans SA1(T), a marine bacterium able to degrade a variety of polysaccharides.</title>
        <authorList>
            <person name="Lin S.Y."/>
            <person name="Shieh W.Y."/>
            <person name="Chen J.S."/>
            <person name="Tang S.L."/>
        </authorList>
    </citation>
    <scope>NUCLEOTIDE SEQUENCE [LARGE SCALE GENOMIC DNA]</scope>
    <source>
        <strain evidence="3">DSM 21679 / JCM 13881 / BCRC 17597 / SA1</strain>
    </source>
</reference>
<dbReference type="Gene3D" id="2.40.10.220">
    <property type="entry name" value="predicted glycosyltransferase like domains"/>
    <property type="match status" value="1"/>
</dbReference>
<dbReference type="Pfam" id="PF07238">
    <property type="entry name" value="PilZ"/>
    <property type="match status" value="1"/>
</dbReference>
<dbReference type="EMBL" id="CP003746">
    <property type="protein sequence ID" value="AFU97483.1"/>
    <property type="molecule type" value="Genomic_DNA"/>
</dbReference>
<evidence type="ECO:0000313" key="2">
    <source>
        <dbReference type="EMBL" id="AFU97483.1"/>
    </source>
</evidence>
<dbReference type="GO" id="GO:0035438">
    <property type="term" value="F:cyclic-di-GMP binding"/>
    <property type="evidence" value="ECO:0007669"/>
    <property type="project" value="InterPro"/>
</dbReference>
<dbReference type="InterPro" id="IPR009875">
    <property type="entry name" value="PilZ_domain"/>
</dbReference>
<dbReference type="HOGENOM" id="CLU_1481054_0_0_6"/>
<proteinExistence type="predicted"/>
<feature type="domain" description="PilZ" evidence="1">
    <location>
        <begin position="94"/>
        <end position="174"/>
    </location>
</feature>
<evidence type="ECO:0000259" key="1">
    <source>
        <dbReference type="Pfam" id="PF07238"/>
    </source>
</evidence>
<dbReference type="STRING" id="1117647.M5M_01270"/>